<keyword evidence="1" id="KW-0472">Membrane</keyword>
<dbReference type="EMBL" id="CP020772">
    <property type="protein sequence ID" value="ARI76690.1"/>
    <property type="molecule type" value="Genomic_DNA"/>
</dbReference>
<dbReference type="RefSeq" id="WP_085029168.1">
    <property type="nucleotide sequence ID" value="NZ_CP020772.1"/>
</dbReference>
<gene>
    <name evidence="2" type="ORF">HM131_07470</name>
</gene>
<keyword evidence="3" id="KW-1185">Reference proteome</keyword>
<evidence type="ECO:0000313" key="3">
    <source>
        <dbReference type="Proteomes" id="UP000192527"/>
    </source>
</evidence>
<reference evidence="2 3" key="1">
    <citation type="submission" date="2017-04" db="EMBL/GenBank/DDBJ databases">
        <title>The whole genome sequencing and assembly of Halobacillus mangrovi strain.</title>
        <authorList>
            <person name="Lee S.-J."/>
            <person name="Park M.-K."/>
            <person name="Kim J.-Y."/>
            <person name="Lee Y.-J."/>
            <person name="Yi H."/>
            <person name="Bahn Y.-S."/>
            <person name="Kim J.F."/>
            <person name="Lee D.-W."/>
        </authorList>
    </citation>
    <scope>NUCLEOTIDE SEQUENCE [LARGE SCALE GENOMIC DNA]</scope>
    <source>
        <strain evidence="2 3">KTB 131</strain>
    </source>
</reference>
<keyword evidence="1" id="KW-0812">Transmembrane</keyword>
<feature type="transmembrane region" description="Helical" evidence="1">
    <location>
        <begin position="432"/>
        <end position="452"/>
    </location>
</feature>
<dbReference type="KEGG" id="hmn:HM131_07470"/>
<dbReference type="Proteomes" id="UP000192527">
    <property type="component" value="Chromosome"/>
</dbReference>
<accession>A0A1W5ZTR1</accession>
<name>A0A1W5ZTR1_9BACI</name>
<evidence type="ECO:0000256" key="1">
    <source>
        <dbReference type="SAM" id="Phobius"/>
    </source>
</evidence>
<feature type="transmembrane region" description="Helical" evidence="1">
    <location>
        <begin position="7"/>
        <end position="26"/>
    </location>
</feature>
<organism evidence="2 3">
    <name type="scientific">Halobacillus mangrovi</name>
    <dbReference type="NCBI Taxonomy" id="402384"/>
    <lineage>
        <taxon>Bacteria</taxon>
        <taxon>Bacillati</taxon>
        <taxon>Bacillota</taxon>
        <taxon>Bacilli</taxon>
        <taxon>Bacillales</taxon>
        <taxon>Bacillaceae</taxon>
        <taxon>Halobacillus</taxon>
    </lineage>
</organism>
<proteinExistence type="predicted"/>
<feature type="transmembrane region" description="Helical" evidence="1">
    <location>
        <begin position="498"/>
        <end position="520"/>
    </location>
</feature>
<dbReference type="AlphaFoldDB" id="A0A1W5ZTR1"/>
<keyword evidence="1" id="KW-1133">Transmembrane helix</keyword>
<sequence>MKKIKSIMVWLAPTIIIMIAISVLFLENYQDVSEPPDDNWSRGLKIGKTSFEQEPFVHQTEDGQRSLSYLTNDGVQQNIYNDNYELISDKAYDIPVDKFTSIFVNDDKLIYSDYYSMFNGETKEKIQDITDFFPLKEKLLYKKENALYLLHTDEMTSTQLFELQDNNASLIVDQSEQGVHVISQSNNTDGNLLTFYQLNENKIKEIGSTSFDVKSSEEVKDIQFTTHNCNYLLLMSTVQKQSSSGKMTNFYYFADTPIGETPDLKQISFKDPHGNRELRELSDIKMKIIDDKPTLLFKAFGSTKTTFKDALQFNIYKAEVSSESTPTVTRLSNTPNSSSNPVWLDDKTVVWIDHGGEENNRIYLASTDQTVIDRTSGITQSVFIQSLGKTIGMLSYSFLAAVITVIWFIWPLVFIVFITIANNRSLDQDQSWIFYTGVLIYLVAALIFKGTIFTDAVMANAPSYLSFTGSSFIYLIGFALASLVILRYGAKVRDWSTLVQLTYFIGIHVSFITVFFGPYLI</sequence>
<feature type="transmembrane region" description="Helical" evidence="1">
    <location>
        <begin position="464"/>
        <end position="486"/>
    </location>
</feature>
<dbReference type="OrthoDB" id="2444734at2"/>
<protein>
    <submittedName>
        <fullName evidence="2">Uncharacterized protein</fullName>
    </submittedName>
</protein>
<evidence type="ECO:0000313" key="2">
    <source>
        <dbReference type="EMBL" id="ARI76690.1"/>
    </source>
</evidence>
<feature type="transmembrane region" description="Helical" evidence="1">
    <location>
        <begin position="393"/>
        <end position="420"/>
    </location>
</feature>